<dbReference type="EMBL" id="CP051685">
    <property type="protein sequence ID" value="QJE00975.1"/>
    <property type="molecule type" value="Genomic_DNA"/>
</dbReference>
<evidence type="ECO:0000313" key="5">
    <source>
        <dbReference type="EMBL" id="QJE00975.1"/>
    </source>
</evidence>
<evidence type="ECO:0000256" key="1">
    <source>
        <dbReference type="ARBA" id="ARBA00007613"/>
    </source>
</evidence>
<sequence length="470" mass="47950">MDFAPHSRRLRTGALALALACAAIAGPAAARPLRLAEAQAMAEQHNHDLKLAAIGVDSAAAAVASAAAAPNPVLTVQSMNINPAAGVGAGPLHAKTVDSALRVDQLVERGAKRSLRTAAAGQLALAARADLADTRRQLRRDVAQAYYDLLAAQERSALNLDSAALAERALRAAEQRQRAGDLAGSDTARLRIDALRARNDADDAAADLDQARRALAQLLGLGADADLSAADAWPAPASAPASALSSSAAVSGDGSGGGTAGIAGADGGSGAVSTATASATDERRDSAAIERRADIAAARARLQAARSARDLALAGRTRDVTVGVQFEHYPASSANPQGSGNSIGIAVQVPLFVRYGMQGEIRSAEAALDAAGENLAKTRQAAQADVARARAQADAGARRVARYDRDLLPAAHKAADGAEFAFAHGALGVMDVLDVRRAWRAAQLDALAARADYARSLAALDAALHTETND</sequence>
<feature type="coiled-coil region" evidence="2">
    <location>
        <begin position="194"/>
        <end position="221"/>
    </location>
</feature>
<evidence type="ECO:0000256" key="3">
    <source>
        <dbReference type="SAM" id="MobiDB-lite"/>
    </source>
</evidence>
<feature type="region of interest" description="Disordered" evidence="3">
    <location>
        <begin position="260"/>
        <end position="286"/>
    </location>
</feature>
<dbReference type="Pfam" id="PF02321">
    <property type="entry name" value="OEP"/>
    <property type="match status" value="2"/>
</dbReference>
<evidence type="ECO:0000256" key="4">
    <source>
        <dbReference type="SAM" id="SignalP"/>
    </source>
</evidence>
<evidence type="ECO:0000256" key="2">
    <source>
        <dbReference type="SAM" id="Coils"/>
    </source>
</evidence>
<name>A0A7Z2VXK0_9BURK</name>
<dbReference type="PANTHER" id="PTHR30203:SF30">
    <property type="entry name" value="OUTER MEMBRANE PROTEIN-RELATED"/>
    <property type="match status" value="1"/>
</dbReference>
<feature type="signal peptide" evidence="4">
    <location>
        <begin position="1"/>
        <end position="30"/>
    </location>
</feature>
<gene>
    <name evidence="5" type="ORF">HH212_13830</name>
</gene>
<proteinExistence type="inferred from homology"/>
<keyword evidence="4" id="KW-0732">Signal</keyword>
<organism evidence="5 6">
    <name type="scientific">Massilia forsythiae</name>
    <dbReference type="NCBI Taxonomy" id="2728020"/>
    <lineage>
        <taxon>Bacteria</taxon>
        <taxon>Pseudomonadati</taxon>
        <taxon>Pseudomonadota</taxon>
        <taxon>Betaproteobacteria</taxon>
        <taxon>Burkholderiales</taxon>
        <taxon>Oxalobacteraceae</taxon>
        <taxon>Telluria group</taxon>
        <taxon>Massilia</taxon>
    </lineage>
</organism>
<protein>
    <submittedName>
        <fullName evidence="5">TolC family protein</fullName>
    </submittedName>
</protein>
<comment type="similarity">
    <text evidence="1">Belongs to the outer membrane factor (OMF) (TC 1.B.17) family.</text>
</comment>
<feature type="chain" id="PRO_5030822703" evidence="4">
    <location>
        <begin position="31"/>
        <end position="470"/>
    </location>
</feature>
<dbReference type="InterPro" id="IPR003423">
    <property type="entry name" value="OMP_efflux"/>
</dbReference>
<keyword evidence="2" id="KW-0175">Coiled coil</keyword>
<dbReference type="Proteomes" id="UP000502415">
    <property type="component" value="Chromosome"/>
</dbReference>
<dbReference type="GO" id="GO:0015562">
    <property type="term" value="F:efflux transmembrane transporter activity"/>
    <property type="evidence" value="ECO:0007669"/>
    <property type="project" value="InterPro"/>
</dbReference>
<feature type="compositionally biased region" description="Gly residues" evidence="3">
    <location>
        <begin position="260"/>
        <end position="270"/>
    </location>
</feature>
<dbReference type="SUPFAM" id="SSF56954">
    <property type="entry name" value="Outer membrane efflux proteins (OEP)"/>
    <property type="match status" value="1"/>
</dbReference>
<keyword evidence="6" id="KW-1185">Reference proteome</keyword>
<dbReference type="Gene3D" id="1.20.1600.10">
    <property type="entry name" value="Outer membrane efflux proteins (OEP)"/>
    <property type="match status" value="1"/>
</dbReference>
<accession>A0A7Z2VXK0</accession>
<dbReference type="InterPro" id="IPR010131">
    <property type="entry name" value="MdtP/NodT-like"/>
</dbReference>
<dbReference type="PANTHER" id="PTHR30203">
    <property type="entry name" value="OUTER MEMBRANE CATION EFFLUX PROTEIN"/>
    <property type="match status" value="1"/>
</dbReference>
<evidence type="ECO:0000313" key="6">
    <source>
        <dbReference type="Proteomes" id="UP000502415"/>
    </source>
</evidence>
<dbReference type="KEGG" id="mfy:HH212_13830"/>
<dbReference type="AlphaFoldDB" id="A0A7Z2VXK0"/>
<reference evidence="5 6" key="1">
    <citation type="submission" date="2020-04" db="EMBL/GenBank/DDBJ databases">
        <title>Genome sequencing of novel species.</title>
        <authorList>
            <person name="Heo J."/>
            <person name="Kim S.-J."/>
            <person name="Kim J.-S."/>
            <person name="Hong S.-B."/>
            <person name="Kwon S.-W."/>
        </authorList>
    </citation>
    <scope>NUCLEOTIDE SEQUENCE [LARGE SCALE GENOMIC DNA]</scope>
    <source>
        <strain evidence="5 6">GN2-R2</strain>
    </source>
</reference>
<dbReference type="RefSeq" id="WP_170203004.1">
    <property type="nucleotide sequence ID" value="NZ_CP051685.1"/>
</dbReference>